<reference evidence="3 4" key="1">
    <citation type="journal article" date="2015" name="Microbiology (Mosc.)">
        <title>Genomics of the Weissella cibaria species with an examination of its metabolic traits.</title>
        <authorList>
            <person name="Lynch K.M."/>
            <person name="Lucid A."/>
            <person name="Arendt E.K."/>
            <person name="Sleator R.D."/>
            <person name="Lucey B."/>
            <person name="Coffey A."/>
        </authorList>
    </citation>
    <scope>NUCLEOTIDE SEQUENCE [LARGE SCALE GENOMIC DNA]</scope>
    <source>
        <strain evidence="2 4">AB3b</strain>
        <strain evidence="1 3">MG1</strain>
    </source>
</reference>
<gene>
    <name evidence="2" type="ORF">ab3b_01273</name>
    <name evidence="1" type="ORF">QX99_00585</name>
</gene>
<dbReference type="PATRIC" id="fig|137591.24.peg.1243"/>
<evidence type="ECO:0000313" key="3">
    <source>
        <dbReference type="Proteomes" id="UP000032287"/>
    </source>
</evidence>
<sequence length="30" mass="3499">MFIFANNNNNNDRSNSTQLVIGRFRVTLEL</sequence>
<keyword evidence="3" id="KW-1185">Reference proteome</keyword>
<organism evidence="1 3">
    <name type="scientific">Weissella cibaria</name>
    <dbReference type="NCBI Taxonomy" id="137591"/>
    <lineage>
        <taxon>Bacteria</taxon>
        <taxon>Bacillati</taxon>
        <taxon>Bacillota</taxon>
        <taxon>Bacilli</taxon>
        <taxon>Lactobacillales</taxon>
        <taxon>Lactobacillaceae</taxon>
        <taxon>Weissella</taxon>
    </lineage>
</organism>
<dbReference type="Proteomes" id="UP000032287">
    <property type="component" value="Unassembled WGS sequence"/>
</dbReference>
<dbReference type="EMBL" id="JWHU01000006">
    <property type="protein sequence ID" value="KIU21893.1"/>
    <property type="molecule type" value="Genomic_DNA"/>
</dbReference>
<dbReference type="AlphaFoldDB" id="A0A0D1LP97"/>
<proteinExistence type="predicted"/>
<dbReference type="Proteomes" id="UP000032289">
    <property type="component" value="Unassembled WGS sequence"/>
</dbReference>
<evidence type="ECO:0000313" key="2">
    <source>
        <dbReference type="EMBL" id="KIU24225.1"/>
    </source>
</evidence>
<dbReference type="EMBL" id="JWHT01000029">
    <property type="protein sequence ID" value="KIU24225.1"/>
    <property type="molecule type" value="Genomic_DNA"/>
</dbReference>
<protein>
    <submittedName>
        <fullName evidence="1">Uncharacterized protein</fullName>
    </submittedName>
</protein>
<name>A0A0D1LP97_9LACO</name>
<accession>A0A0D1LP97</accession>
<comment type="caution">
    <text evidence="1">The sequence shown here is derived from an EMBL/GenBank/DDBJ whole genome shotgun (WGS) entry which is preliminary data.</text>
</comment>
<evidence type="ECO:0000313" key="1">
    <source>
        <dbReference type="EMBL" id="KIU21893.1"/>
    </source>
</evidence>
<evidence type="ECO:0000313" key="4">
    <source>
        <dbReference type="Proteomes" id="UP000032289"/>
    </source>
</evidence>